<dbReference type="Proteomes" id="UP000069001">
    <property type="component" value="Unassembled WGS sequence"/>
</dbReference>
<proteinExistence type="predicted"/>
<dbReference type="GO" id="GO:0016705">
    <property type="term" value="F:oxidoreductase activity, acting on paired donors, with incorporation or reduction of molecular oxygen"/>
    <property type="evidence" value="ECO:0007669"/>
    <property type="project" value="InterPro"/>
</dbReference>
<evidence type="ECO:0000256" key="1">
    <source>
        <dbReference type="ARBA" id="ARBA00023002"/>
    </source>
</evidence>
<dbReference type="Pfam" id="PF00296">
    <property type="entry name" value="Bac_luciferase"/>
    <property type="match status" value="1"/>
</dbReference>
<reference evidence="4 5" key="1">
    <citation type="submission" date="2015-11" db="EMBL/GenBank/DDBJ databases">
        <title>Expanding the genomic diversity of Burkholderia species for the development of highly accurate diagnostics.</title>
        <authorList>
            <person name="Sahl J."/>
            <person name="Keim P."/>
            <person name="Wagner D."/>
        </authorList>
    </citation>
    <scope>NUCLEOTIDE SEQUENCE [LARGE SCALE GENOMIC DNA]</scope>
    <source>
        <strain evidence="4 5">MSMB1302</strain>
    </source>
</reference>
<dbReference type="InterPro" id="IPR011251">
    <property type="entry name" value="Luciferase-like_dom"/>
</dbReference>
<evidence type="ECO:0000256" key="2">
    <source>
        <dbReference type="ARBA" id="ARBA00023033"/>
    </source>
</evidence>
<dbReference type="InterPro" id="IPR050766">
    <property type="entry name" value="Bact_Lucif_Oxidored"/>
</dbReference>
<dbReference type="Gene3D" id="3.20.20.30">
    <property type="entry name" value="Luciferase-like domain"/>
    <property type="match status" value="1"/>
</dbReference>
<dbReference type="InterPro" id="IPR036661">
    <property type="entry name" value="Luciferase-like_sf"/>
</dbReference>
<keyword evidence="1" id="KW-0560">Oxidoreductase</keyword>
<dbReference type="GO" id="GO:0004497">
    <property type="term" value="F:monooxygenase activity"/>
    <property type="evidence" value="ECO:0007669"/>
    <property type="project" value="UniProtKB-KW"/>
</dbReference>
<accession>A0A103URC4</accession>
<evidence type="ECO:0000259" key="3">
    <source>
        <dbReference type="Pfam" id="PF00296"/>
    </source>
</evidence>
<keyword evidence="2" id="KW-0503">Monooxygenase</keyword>
<sequence length="352" mass="39091">MKFGVSFLPDTGPADRPAADYYAQALKLSALSERLGYTYVKMTEHYLKPYGGYSPSPLMFLAAVAAQTKSIRLMTGGIQASFHHPVQLAAEAAQLDAISNGRLELGFARAFLPYEFDAFGIDLDSSKTRFQQTIDATVRLLAEESASEDTPFFRYRDAQSLPRPTQQPRPPVWVAALLTPSSFEWIGERGFNLLMAAPPRKAALAKTQEMVALYRDTFERHHGHTGRKPQVAISIPLMIGTSDAHALALAEPRLRHHWRYFAEAAKSWEQVQSPAYQGYNEAMKNKMGGMDTADLDATAVLGTPDTVRQRIRALEADLGLDAILWHIDYGAQPYELMSNNLEVFARDVLPGL</sequence>
<dbReference type="GO" id="GO:0005829">
    <property type="term" value="C:cytosol"/>
    <property type="evidence" value="ECO:0007669"/>
    <property type="project" value="TreeGrafter"/>
</dbReference>
<dbReference type="EMBL" id="LOYH01000086">
    <property type="protein sequence ID" value="KVK76301.1"/>
    <property type="molecule type" value="Genomic_DNA"/>
</dbReference>
<dbReference type="RefSeq" id="WP_059521229.1">
    <property type="nucleotide sequence ID" value="NZ_LOXZ01000005.1"/>
</dbReference>
<organism evidence="4 5">
    <name type="scientific">Burkholderia cepacia</name>
    <name type="common">Pseudomonas cepacia</name>
    <dbReference type="NCBI Taxonomy" id="292"/>
    <lineage>
        <taxon>Bacteria</taxon>
        <taxon>Pseudomonadati</taxon>
        <taxon>Pseudomonadota</taxon>
        <taxon>Betaproteobacteria</taxon>
        <taxon>Burkholderiales</taxon>
        <taxon>Burkholderiaceae</taxon>
        <taxon>Burkholderia</taxon>
        <taxon>Burkholderia cepacia complex</taxon>
    </lineage>
</organism>
<dbReference type="PANTHER" id="PTHR30137">
    <property type="entry name" value="LUCIFERASE-LIKE MONOOXYGENASE"/>
    <property type="match status" value="1"/>
</dbReference>
<dbReference type="AlphaFoldDB" id="A0A103URC4"/>
<name>A0A103URC4_BURCE</name>
<feature type="domain" description="Luciferase-like" evidence="3">
    <location>
        <begin position="1"/>
        <end position="319"/>
    </location>
</feature>
<evidence type="ECO:0000313" key="5">
    <source>
        <dbReference type="Proteomes" id="UP000069001"/>
    </source>
</evidence>
<protein>
    <submittedName>
        <fullName evidence="4">Oxidoreductase</fullName>
    </submittedName>
</protein>
<dbReference type="SUPFAM" id="SSF51679">
    <property type="entry name" value="Bacterial luciferase-like"/>
    <property type="match status" value="1"/>
</dbReference>
<evidence type="ECO:0000313" key="4">
    <source>
        <dbReference type="EMBL" id="KVK76301.1"/>
    </source>
</evidence>
<comment type="caution">
    <text evidence="4">The sequence shown here is derived from an EMBL/GenBank/DDBJ whole genome shotgun (WGS) entry which is preliminary data.</text>
</comment>
<gene>
    <name evidence="4" type="ORF">WS90_24090</name>
</gene>
<dbReference type="PANTHER" id="PTHR30137:SF8">
    <property type="entry name" value="BLR5498 PROTEIN"/>
    <property type="match status" value="1"/>
</dbReference>